<protein>
    <submittedName>
        <fullName evidence="3">Uncharacterized protein</fullName>
    </submittedName>
</protein>
<dbReference type="EMBL" id="FPBA01000022">
    <property type="protein sequence ID" value="SFT99259.1"/>
    <property type="molecule type" value="Genomic_DNA"/>
</dbReference>
<accession>A0A1I7CIQ2</accession>
<dbReference type="OrthoDB" id="5186674at2"/>
<feature type="transmembrane region" description="Helical" evidence="2">
    <location>
        <begin position="216"/>
        <end position="235"/>
    </location>
</feature>
<keyword evidence="2" id="KW-0812">Transmembrane</keyword>
<reference evidence="4" key="1">
    <citation type="submission" date="2016-10" db="EMBL/GenBank/DDBJ databases">
        <authorList>
            <person name="Varghese N."/>
            <person name="Submissions S."/>
        </authorList>
    </citation>
    <scope>NUCLEOTIDE SEQUENCE [LARGE SCALE GENOMIC DNA]</scope>
    <source>
        <strain evidence="4">DSM 46136</strain>
    </source>
</reference>
<name>A0A1I7CIQ2_9ACTN</name>
<feature type="compositionally biased region" description="Gly residues" evidence="1">
    <location>
        <begin position="160"/>
        <end position="180"/>
    </location>
</feature>
<evidence type="ECO:0000313" key="4">
    <source>
        <dbReference type="Proteomes" id="UP000199546"/>
    </source>
</evidence>
<proteinExistence type="predicted"/>
<keyword evidence="2" id="KW-0472">Membrane</keyword>
<feature type="region of interest" description="Disordered" evidence="1">
    <location>
        <begin position="160"/>
        <end position="182"/>
    </location>
</feature>
<organism evidence="3 4">
    <name type="scientific">Geodermatophilus amargosae</name>
    <dbReference type="NCBI Taxonomy" id="1296565"/>
    <lineage>
        <taxon>Bacteria</taxon>
        <taxon>Bacillati</taxon>
        <taxon>Actinomycetota</taxon>
        <taxon>Actinomycetes</taxon>
        <taxon>Geodermatophilales</taxon>
        <taxon>Geodermatophilaceae</taxon>
        <taxon>Geodermatophilus</taxon>
    </lineage>
</organism>
<dbReference type="RefSeq" id="WP_093583042.1">
    <property type="nucleotide sequence ID" value="NZ_FPBA01000022.1"/>
</dbReference>
<evidence type="ECO:0000313" key="3">
    <source>
        <dbReference type="EMBL" id="SFT99259.1"/>
    </source>
</evidence>
<feature type="compositionally biased region" description="Pro residues" evidence="1">
    <location>
        <begin position="94"/>
        <end position="112"/>
    </location>
</feature>
<feature type="region of interest" description="Disordered" evidence="1">
    <location>
        <begin position="94"/>
        <end position="119"/>
    </location>
</feature>
<gene>
    <name evidence="3" type="ORF">SAMN05660657_04521</name>
</gene>
<evidence type="ECO:0000256" key="2">
    <source>
        <dbReference type="SAM" id="Phobius"/>
    </source>
</evidence>
<dbReference type="STRING" id="1296565.SAMN05660657_04521"/>
<evidence type="ECO:0000256" key="1">
    <source>
        <dbReference type="SAM" id="MobiDB-lite"/>
    </source>
</evidence>
<dbReference type="AlphaFoldDB" id="A0A1I7CIQ2"/>
<sequence length="244" mass="23745">MTERFDGTCLTCTITYTHRVVVPGTSITGSVLSTVTTRALSTLPQDQPVTYDGRQTTVQIGVPTPFLVDTPVPLPNLPSVDLPSLSPVDLPLPSLPAPVPTPPATPVPPVPDQAPAAPQVSGVDGTGYAYDLDGGAAEMAPSGDGAAAFDPSVLLPGAAAGTGTGAGSGPGPGGVAGGHDGAAVPVSGALEALGGTALDEESSTVSADGAATGPGLPLPALLAVVALAGATAALVRRLRAVRAR</sequence>
<dbReference type="Proteomes" id="UP000199546">
    <property type="component" value="Unassembled WGS sequence"/>
</dbReference>
<keyword evidence="4" id="KW-1185">Reference proteome</keyword>
<keyword evidence="2" id="KW-1133">Transmembrane helix</keyword>